<dbReference type="GO" id="GO:0005789">
    <property type="term" value="C:endoplasmic reticulum membrane"/>
    <property type="evidence" value="ECO:0007669"/>
    <property type="project" value="TreeGrafter"/>
</dbReference>
<dbReference type="InterPro" id="IPR030457">
    <property type="entry name" value="ELO_CS"/>
</dbReference>
<evidence type="ECO:0000256" key="5">
    <source>
        <dbReference type="ARBA" id="ARBA00022832"/>
    </source>
</evidence>
<evidence type="ECO:0000256" key="4">
    <source>
        <dbReference type="ARBA" id="ARBA00022692"/>
    </source>
</evidence>
<dbReference type="AlphaFoldDB" id="A0A3S5WGW9"/>
<organism evidence="11 12">
    <name type="scientific">Dinothrombium tinctorium</name>
    <dbReference type="NCBI Taxonomy" id="1965070"/>
    <lineage>
        <taxon>Eukaryota</taxon>
        <taxon>Metazoa</taxon>
        <taxon>Ecdysozoa</taxon>
        <taxon>Arthropoda</taxon>
        <taxon>Chelicerata</taxon>
        <taxon>Arachnida</taxon>
        <taxon>Acari</taxon>
        <taxon>Acariformes</taxon>
        <taxon>Trombidiformes</taxon>
        <taxon>Prostigmata</taxon>
        <taxon>Anystina</taxon>
        <taxon>Parasitengona</taxon>
        <taxon>Trombidioidea</taxon>
        <taxon>Trombidiidae</taxon>
        <taxon>Dinothrombium</taxon>
    </lineage>
</organism>
<evidence type="ECO:0000256" key="10">
    <source>
        <dbReference type="RuleBase" id="RU361115"/>
    </source>
</evidence>
<dbReference type="GO" id="GO:0019367">
    <property type="term" value="P:fatty acid elongation, saturated fatty acid"/>
    <property type="evidence" value="ECO:0007669"/>
    <property type="project" value="TreeGrafter"/>
</dbReference>
<evidence type="ECO:0000256" key="6">
    <source>
        <dbReference type="ARBA" id="ARBA00022989"/>
    </source>
</evidence>
<dbReference type="Proteomes" id="UP000285301">
    <property type="component" value="Unassembled WGS sequence"/>
</dbReference>
<dbReference type="PROSITE" id="PS01188">
    <property type="entry name" value="ELO"/>
    <property type="match status" value="1"/>
</dbReference>
<feature type="non-terminal residue" evidence="11">
    <location>
        <position position="256"/>
    </location>
</feature>
<evidence type="ECO:0000256" key="7">
    <source>
        <dbReference type="ARBA" id="ARBA00023098"/>
    </source>
</evidence>
<dbReference type="Pfam" id="PF01151">
    <property type="entry name" value="ELO"/>
    <property type="match status" value="1"/>
</dbReference>
<dbReference type="GO" id="GO:0034625">
    <property type="term" value="P:fatty acid elongation, monounsaturated fatty acid"/>
    <property type="evidence" value="ECO:0007669"/>
    <property type="project" value="TreeGrafter"/>
</dbReference>
<dbReference type="PANTHER" id="PTHR11157:SF17">
    <property type="entry name" value="ELONGATION OF VERY LONG CHAIN FATTY ACIDS PROTEIN 6"/>
    <property type="match status" value="1"/>
</dbReference>
<evidence type="ECO:0000313" key="12">
    <source>
        <dbReference type="Proteomes" id="UP000285301"/>
    </source>
</evidence>
<feature type="transmembrane region" description="Helical" evidence="10">
    <location>
        <begin position="211"/>
        <end position="235"/>
    </location>
</feature>
<dbReference type="OrthoDB" id="10259681at2759"/>
<evidence type="ECO:0000256" key="3">
    <source>
        <dbReference type="ARBA" id="ARBA00022679"/>
    </source>
</evidence>
<feature type="transmembrane region" description="Helical" evidence="10">
    <location>
        <begin position="50"/>
        <end position="68"/>
    </location>
</feature>
<feature type="transmembrane region" description="Helical" evidence="10">
    <location>
        <begin position="80"/>
        <end position="99"/>
    </location>
</feature>
<dbReference type="GO" id="GO:0030148">
    <property type="term" value="P:sphingolipid biosynthetic process"/>
    <property type="evidence" value="ECO:0007669"/>
    <property type="project" value="TreeGrafter"/>
</dbReference>
<accession>A0A3S5WGW9</accession>
<feature type="transmembrane region" description="Helical" evidence="10">
    <location>
        <begin position="157"/>
        <end position="175"/>
    </location>
</feature>
<dbReference type="GO" id="GO:0034626">
    <property type="term" value="P:fatty acid elongation, polyunsaturated fatty acid"/>
    <property type="evidence" value="ECO:0007669"/>
    <property type="project" value="TreeGrafter"/>
</dbReference>
<dbReference type="GO" id="GO:0042761">
    <property type="term" value="P:very long-chain fatty acid biosynthetic process"/>
    <property type="evidence" value="ECO:0007669"/>
    <property type="project" value="TreeGrafter"/>
</dbReference>
<gene>
    <name evidence="11" type="ORF">B4U79_08181</name>
</gene>
<comment type="catalytic activity">
    <reaction evidence="10">
        <text>a very-long-chain acyl-CoA + malonyl-CoA + H(+) = a very-long-chain 3-oxoacyl-CoA + CO2 + CoA</text>
        <dbReference type="Rhea" id="RHEA:32727"/>
        <dbReference type="ChEBI" id="CHEBI:15378"/>
        <dbReference type="ChEBI" id="CHEBI:16526"/>
        <dbReference type="ChEBI" id="CHEBI:57287"/>
        <dbReference type="ChEBI" id="CHEBI:57384"/>
        <dbReference type="ChEBI" id="CHEBI:90725"/>
        <dbReference type="ChEBI" id="CHEBI:90736"/>
        <dbReference type="EC" id="2.3.1.199"/>
    </reaction>
</comment>
<evidence type="ECO:0000313" key="11">
    <source>
        <dbReference type="EMBL" id="RWS08109.1"/>
    </source>
</evidence>
<feature type="transmembrane region" description="Helical" evidence="10">
    <location>
        <begin position="181"/>
        <end position="199"/>
    </location>
</feature>
<evidence type="ECO:0000256" key="1">
    <source>
        <dbReference type="ARBA" id="ARBA00004141"/>
    </source>
</evidence>
<comment type="caution">
    <text evidence="11">The sequence shown here is derived from an EMBL/GenBank/DDBJ whole genome shotgun (WGS) entry which is preliminary data.</text>
</comment>
<dbReference type="PANTHER" id="PTHR11157">
    <property type="entry name" value="FATTY ACID ACYL TRANSFERASE-RELATED"/>
    <property type="match status" value="1"/>
</dbReference>
<dbReference type="STRING" id="1965070.A0A3S5WGW9"/>
<comment type="similarity">
    <text evidence="10">Belongs to the ELO family.</text>
</comment>
<keyword evidence="8 10" id="KW-0472">Membrane</keyword>
<proteinExistence type="inferred from homology"/>
<keyword evidence="9 10" id="KW-0275">Fatty acid biosynthesis</keyword>
<keyword evidence="4 10" id="KW-0812">Transmembrane</keyword>
<evidence type="ECO:0000256" key="9">
    <source>
        <dbReference type="ARBA" id="ARBA00023160"/>
    </source>
</evidence>
<dbReference type="GO" id="GO:0009922">
    <property type="term" value="F:fatty acid elongase activity"/>
    <property type="evidence" value="ECO:0007669"/>
    <property type="project" value="UniProtKB-EC"/>
</dbReference>
<keyword evidence="7 10" id="KW-0443">Lipid metabolism</keyword>
<evidence type="ECO:0000256" key="8">
    <source>
        <dbReference type="ARBA" id="ARBA00023136"/>
    </source>
</evidence>
<dbReference type="InterPro" id="IPR002076">
    <property type="entry name" value="ELO_fam"/>
</dbReference>
<keyword evidence="6 10" id="KW-1133">Transmembrane helix</keyword>
<sequence length="256" mass="30330">MMSDGMHGATLGNDIPQYLLSPNYSFTFGFEQRFKHQQNREWMKEHWHEAFFWVAGYMIVIFSIKAFMRNRPPFNLRRALAIWSTLLAAFSILGFMRTLPEMIHILSNFGFYHSVCNPCYVEVTRVSGYWAWMFALSKVPELGDTVFIVLRKQKLIFLHWYHHITVLLFTWYFYWQHISPARWYICMNYMVHSIMYSYYALRAFGFRLPKLLAMSITASQIIQMIIGCYVTYYGIAVQAEGRFCQITDKTAKLGLI</sequence>
<dbReference type="EC" id="2.3.1.199" evidence="10"/>
<keyword evidence="5 10" id="KW-0276">Fatty acid metabolism</keyword>
<dbReference type="EMBL" id="NCKU01003133">
    <property type="protein sequence ID" value="RWS08109.1"/>
    <property type="molecule type" value="Genomic_DNA"/>
</dbReference>
<keyword evidence="2 10" id="KW-0444">Lipid biosynthesis</keyword>
<name>A0A3S5WGW9_9ACAR</name>
<reference evidence="11 12" key="1">
    <citation type="journal article" date="2018" name="Gigascience">
        <title>Genomes of trombidid mites reveal novel predicted allergens and laterally-transferred genes associated with secondary metabolism.</title>
        <authorList>
            <person name="Dong X."/>
            <person name="Chaisiri K."/>
            <person name="Xia D."/>
            <person name="Armstrong S.D."/>
            <person name="Fang Y."/>
            <person name="Donnelly M.J."/>
            <person name="Kadowaki T."/>
            <person name="McGarry J.W."/>
            <person name="Darby A.C."/>
            <person name="Makepeace B.L."/>
        </authorList>
    </citation>
    <scope>NUCLEOTIDE SEQUENCE [LARGE SCALE GENOMIC DNA]</scope>
    <source>
        <strain evidence="11">UoL-WK</strain>
    </source>
</reference>
<protein>
    <recommendedName>
        <fullName evidence="10">Elongation of very long chain fatty acids protein</fullName>
        <ecNumber evidence="10">2.3.1.199</ecNumber>
    </recommendedName>
    <alternativeName>
        <fullName evidence="10">Very-long-chain 3-oxoacyl-CoA synthase</fullName>
    </alternativeName>
</protein>
<evidence type="ECO:0000256" key="2">
    <source>
        <dbReference type="ARBA" id="ARBA00022516"/>
    </source>
</evidence>
<keyword evidence="12" id="KW-1185">Reference proteome</keyword>
<keyword evidence="3 10" id="KW-0808">Transferase</keyword>
<comment type="subcellular location">
    <subcellularLocation>
        <location evidence="1">Membrane</location>
        <topology evidence="1">Multi-pass membrane protein</topology>
    </subcellularLocation>
</comment>